<organism evidence="2 4">
    <name type="scientific">Flavobacterium hydatis</name>
    <name type="common">Cytophaga aquatilis</name>
    <dbReference type="NCBI Taxonomy" id="991"/>
    <lineage>
        <taxon>Bacteria</taxon>
        <taxon>Pseudomonadati</taxon>
        <taxon>Bacteroidota</taxon>
        <taxon>Flavobacteriia</taxon>
        <taxon>Flavobacteriales</taxon>
        <taxon>Flavobacteriaceae</taxon>
        <taxon>Flavobacterium</taxon>
    </lineage>
</organism>
<sequence>MKSILSILKSTFIGGILFLIPLALIIFFFEKGYHILQKITIPLVSNLPKVKVLGMALEELIGLLIIIILCFLAGLLSKSRQAKSLVSKLENSILSLIPGYSFMKNMNENIMGIEKSEDLKVILARVDDGWQFAFLIEQIDEEHFTVFVPDAPSPWTGSIYFMEKERIKETKISQKEALVCIRKLGYGSSKLLKDVL</sequence>
<gene>
    <name evidence="3" type="ORF">B0A62_05430</name>
    <name evidence="2" type="ORF">IW20_10980</name>
</gene>
<dbReference type="Proteomes" id="UP000198424">
    <property type="component" value="Unassembled WGS sequence"/>
</dbReference>
<keyword evidence="1" id="KW-0472">Membrane</keyword>
<proteinExistence type="predicted"/>
<reference evidence="3 5" key="2">
    <citation type="submission" date="2016-11" db="EMBL/GenBank/DDBJ databases">
        <title>Whole genomes of Flavobacteriaceae.</title>
        <authorList>
            <person name="Stine C."/>
            <person name="Li C."/>
            <person name="Tadesse D."/>
        </authorList>
    </citation>
    <scope>NUCLEOTIDE SEQUENCE [LARGE SCALE GENOMIC DNA]</scope>
    <source>
        <strain evidence="3 5">ATCC 29551</strain>
    </source>
</reference>
<protein>
    <recommendedName>
        <fullName evidence="6">DUF502 domain-containing protein</fullName>
    </recommendedName>
</protein>
<keyword evidence="5" id="KW-1185">Reference proteome</keyword>
<dbReference type="InterPro" id="IPR007462">
    <property type="entry name" value="COV1-like"/>
</dbReference>
<feature type="transmembrane region" description="Helical" evidence="1">
    <location>
        <begin position="52"/>
        <end position="76"/>
    </location>
</feature>
<evidence type="ECO:0000313" key="3">
    <source>
        <dbReference type="EMBL" id="OXA96698.1"/>
    </source>
</evidence>
<name>A0A086AHW7_FLAHY</name>
<dbReference type="EMBL" id="MUGY01000004">
    <property type="protein sequence ID" value="OXA96698.1"/>
    <property type="molecule type" value="Genomic_DNA"/>
</dbReference>
<evidence type="ECO:0000313" key="2">
    <source>
        <dbReference type="EMBL" id="KFF16281.1"/>
    </source>
</evidence>
<feature type="transmembrane region" description="Helical" evidence="1">
    <location>
        <begin position="12"/>
        <end position="29"/>
    </location>
</feature>
<reference evidence="2 4" key="1">
    <citation type="submission" date="2014-07" db="EMBL/GenBank/DDBJ databases">
        <title>Genome of Flavobacterium hydatis DSM 2063.</title>
        <authorList>
            <person name="Pipes S.E."/>
            <person name="Stropko S.J."/>
            <person name="Newman J.D."/>
        </authorList>
    </citation>
    <scope>NUCLEOTIDE SEQUENCE [LARGE SCALE GENOMIC DNA]</scope>
    <source>
        <strain evidence="2 4">DSM 2063</strain>
    </source>
</reference>
<dbReference type="OrthoDB" id="6399850at2"/>
<dbReference type="AlphaFoldDB" id="A0A086AHW7"/>
<keyword evidence="1" id="KW-0812">Transmembrane</keyword>
<dbReference type="Proteomes" id="UP000028712">
    <property type="component" value="Unassembled WGS sequence"/>
</dbReference>
<dbReference type="eggNOG" id="COG2928">
    <property type="taxonomic scope" value="Bacteria"/>
</dbReference>
<evidence type="ECO:0000256" key="1">
    <source>
        <dbReference type="SAM" id="Phobius"/>
    </source>
</evidence>
<evidence type="ECO:0000313" key="4">
    <source>
        <dbReference type="Proteomes" id="UP000028712"/>
    </source>
</evidence>
<evidence type="ECO:0008006" key="6">
    <source>
        <dbReference type="Google" id="ProtNLM"/>
    </source>
</evidence>
<dbReference type="Pfam" id="PF04367">
    <property type="entry name" value="DUF502"/>
    <property type="match status" value="1"/>
</dbReference>
<dbReference type="EMBL" id="JPRM01000015">
    <property type="protein sequence ID" value="KFF16281.1"/>
    <property type="molecule type" value="Genomic_DNA"/>
</dbReference>
<evidence type="ECO:0000313" key="5">
    <source>
        <dbReference type="Proteomes" id="UP000198424"/>
    </source>
</evidence>
<keyword evidence="1" id="KW-1133">Transmembrane helix</keyword>
<comment type="caution">
    <text evidence="2">The sequence shown here is derived from an EMBL/GenBank/DDBJ whole genome shotgun (WGS) entry which is preliminary data.</text>
</comment>
<accession>A0A086AHW7</accession>
<dbReference type="RefSeq" id="WP_035621829.1">
    <property type="nucleotide sequence ID" value="NZ_JBEWQG010000001.1"/>
</dbReference>
<dbReference type="STRING" id="991.IW20_10980"/>